<dbReference type="WBParaSite" id="PSAMB.scaffold1268size33587.g12079.t1">
    <property type="protein sequence ID" value="PSAMB.scaffold1268size33587.g12079.t1"/>
    <property type="gene ID" value="PSAMB.scaffold1268size33587.g12079"/>
</dbReference>
<feature type="region of interest" description="Disordered" evidence="1">
    <location>
        <begin position="57"/>
        <end position="82"/>
    </location>
</feature>
<reference evidence="3" key="1">
    <citation type="submission" date="2022-11" db="UniProtKB">
        <authorList>
            <consortium name="WormBaseParasite"/>
        </authorList>
    </citation>
    <scope>IDENTIFICATION</scope>
</reference>
<dbReference type="Proteomes" id="UP000887566">
    <property type="component" value="Unplaced"/>
</dbReference>
<name>A0A914UVA9_9BILA</name>
<evidence type="ECO:0000313" key="2">
    <source>
        <dbReference type="Proteomes" id="UP000887566"/>
    </source>
</evidence>
<protein>
    <submittedName>
        <fullName evidence="3">Uncharacterized protein</fullName>
    </submittedName>
</protein>
<evidence type="ECO:0000256" key="1">
    <source>
        <dbReference type="SAM" id="MobiDB-lite"/>
    </source>
</evidence>
<dbReference type="AlphaFoldDB" id="A0A914UVA9"/>
<keyword evidence="2" id="KW-1185">Reference proteome</keyword>
<organism evidence="2 3">
    <name type="scientific">Plectus sambesii</name>
    <dbReference type="NCBI Taxonomy" id="2011161"/>
    <lineage>
        <taxon>Eukaryota</taxon>
        <taxon>Metazoa</taxon>
        <taxon>Ecdysozoa</taxon>
        <taxon>Nematoda</taxon>
        <taxon>Chromadorea</taxon>
        <taxon>Plectida</taxon>
        <taxon>Plectina</taxon>
        <taxon>Plectoidea</taxon>
        <taxon>Plectidae</taxon>
        <taxon>Plectus</taxon>
    </lineage>
</organism>
<accession>A0A914UVA9</accession>
<proteinExistence type="predicted"/>
<evidence type="ECO:0000313" key="3">
    <source>
        <dbReference type="WBParaSite" id="PSAMB.scaffold1268size33587.g12079.t1"/>
    </source>
</evidence>
<sequence>MDGRRRLLATCESMLDRESGGLADLSRSPSVIRPLIASTRMARRLDGVACRDQVAAAAAGMRNGPERTGRRRSSPPSRGTMTATFESGVKALSAIVEIKSLVANCRPVHPDWTTAARRG</sequence>